<evidence type="ECO:0000313" key="2">
    <source>
        <dbReference type="Proteomes" id="UP000192783"/>
    </source>
</evidence>
<dbReference type="EMBL" id="FWXF01000018">
    <property type="protein sequence ID" value="SMC26713.1"/>
    <property type="molecule type" value="Genomic_DNA"/>
</dbReference>
<dbReference type="AlphaFoldDB" id="A0A1W1XRY1"/>
<proteinExistence type="predicted"/>
<organism evidence="1 2">
    <name type="scientific">Desulfacinum hydrothermale DSM 13146</name>
    <dbReference type="NCBI Taxonomy" id="1121390"/>
    <lineage>
        <taxon>Bacteria</taxon>
        <taxon>Pseudomonadati</taxon>
        <taxon>Thermodesulfobacteriota</taxon>
        <taxon>Syntrophobacteria</taxon>
        <taxon>Syntrophobacterales</taxon>
        <taxon>Syntrophobacteraceae</taxon>
        <taxon>Desulfacinum</taxon>
    </lineage>
</organism>
<dbReference type="Gene3D" id="3.90.180.10">
    <property type="entry name" value="Medium-chain alcohol dehydrogenases, catalytic domain"/>
    <property type="match status" value="1"/>
</dbReference>
<dbReference type="Proteomes" id="UP000192783">
    <property type="component" value="Unassembled WGS sequence"/>
</dbReference>
<gene>
    <name evidence="1" type="ORF">SAMN02746041_02727</name>
</gene>
<keyword evidence="2" id="KW-1185">Reference proteome</keyword>
<protein>
    <submittedName>
        <fullName evidence="1">Uncharacterized protein</fullName>
    </submittedName>
</protein>
<accession>A0A1W1XRY1</accession>
<dbReference type="STRING" id="1121390.SAMN02746041_02727"/>
<evidence type="ECO:0000313" key="1">
    <source>
        <dbReference type="EMBL" id="SMC26713.1"/>
    </source>
</evidence>
<name>A0A1W1XRY1_9BACT</name>
<sequence length="93" mass="10049">MLADVSVPAVGAGKLLLRTRVSLISAGTERMLVDFGRAGWIAKARQQPEKVRQVLDKIRTDGLLPTVEAVRSKLDQPLPLGYCNVGRVVEVGP</sequence>
<reference evidence="1 2" key="1">
    <citation type="submission" date="2017-04" db="EMBL/GenBank/DDBJ databases">
        <authorList>
            <person name="Afonso C.L."/>
            <person name="Miller P.J."/>
            <person name="Scott M.A."/>
            <person name="Spackman E."/>
            <person name="Goraichik I."/>
            <person name="Dimitrov K.M."/>
            <person name="Suarez D.L."/>
            <person name="Swayne D.E."/>
        </authorList>
    </citation>
    <scope>NUCLEOTIDE SEQUENCE [LARGE SCALE GENOMIC DNA]</scope>
    <source>
        <strain evidence="1 2">DSM 13146</strain>
    </source>
</reference>